<evidence type="ECO:0000313" key="2">
    <source>
        <dbReference type="Proteomes" id="UP001598300"/>
    </source>
</evidence>
<sequence length="93" mass="10340">MRSAEEIMRHPFRVPEPLSYEELSRICDDFDRAAVHPSTGTGNSAAKLNEDKVRAIRQAADAGARLTPLAEAFGISARAARHIVRRTSWTHVQ</sequence>
<gene>
    <name evidence="1" type="ORF">ACFWR3_10790</name>
</gene>
<comment type="caution">
    <text evidence="1">The sequence shown here is derived from an EMBL/GenBank/DDBJ whole genome shotgun (WGS) entry which is preliminary data.</text>
</comment>
<dbReference type="Proteomes" id="UP001598300">
    <property type="component" value="Unassembled WGS sequence"/>
</dbReference>
<organism evidence="1 2">
    <name type="scientific">Streptomyces bacillaris</name>
    <dbReference type="NCBI Taxonomy" id="68179"/>
    <lineage>
        <taxon>Bacteria</taxon>
        <taxon>Bacillati</taxon>
        <taxon>Actinomycetota</taxon>
        <taxon>Actinomycetes</taxon>
        <taxon>Kitasatosporales</taxon>
        <taxon>Streptomycetaceae</taxon>
        <taxon>Streptomyces</taxon>
    </lineage>
</organism>
<protein>
    <recommendedName>
        <fullName evidence="3">Helix-turn-helix DNA binding domain protein</fullName>
    </recommendedName>
</protein>
<proteinExistence type="predicted"/>
<evidence type="ECO:0008006" key="3">
    <source>
        <dbReference type="Google" id="ProtNLM"/>
    </source>
</evidence>
<accession>A0ABW6DRV6</accession>
<keyword evidence="2" id="KW-1185">Reference proteome</keyword>
<name>A0ABW6DRV6_9ACTN</name>
<evidence type="ECO:0000313" key="1">
    <source>
        <dbReference type="EMBL" id="MFD3956560.1"/>
    </source>
</evidence>
<dbReference type="EMBL" id="JBHXPM010000008">
    <property type="protein sequence ID" value="MFD3956560.1"/>
    <property type="molecule type" value="Genomic_DNA"/>
</dbReference>
<dbReference type="RefSeq" id="WP_141760819.1">
    <property type="nucleotide sequence ID" value="NZ_JBHVRE010000019.1"/>
</dbReference>
<reference evidence="1 2" key="1">
    <citation type="submission" date="2024-09" db="EMBL/GenBank/DDBJ databases">
        <title>The Natural Products Discovery Center: Release of the First 8490 Sequenced Strains for Exploring Actinobacteria Biosynthetic Diversity.</title>
        <authorList>
            <person name="Kalkreuter E."/>
            <person name="Kautsar S.A."/>
            <person name="Yang D."/>
            <person name="Bader C.D."/>
            <person name="Teijaro C.N."/>
            <person name="Fluegel L."/>
            <person name="Davis C.M."/>
            <person name="Simpson J.R."/>
            <person name="Lauterbach L."/>
            <person name="Steele A.D."/>
            <person name="Gui C."/>
            <person name="Meng S."/>
            <person name="Li G."/>
            <person name="Viehrig K."/>
            <person name="Ye F."/>
            <person name="Su P."/>
            <person name="Kiefer A.F."/>
            <person name="Nichols A."/>
            <person name="Cepeda A.J."/>
            <person name="Yan W."/>
            <person name="Fan B."/>
            <person name="Jiang Y."/>
            <person name="Adhikari A."/>
            <person name="Zheng C.-J."/>
            <person name="Schuster L."/>
            <person name="Cowan T.M."/>
            <person name="Smanski M.J."/>
            <person name="Chevrette M.G."/>
            <person name="De Carvalho L.P.S."/>
            <person name="Shen B."/>
        </authorList>
    </citation>
    <scope>NUCLEOTIDE SEQUENCE [LARGE SCALE GENOMIC DNA]</scope>
    <source>
        <strain evidence="1 2">NPDC058584</strain>
    </source>
</reference>